<dbReference type="PANTHER" id="PTHR15827:SF2">
    <property type="entry name" value="CYCLIN-DEPENDENT KINASE 2-INTERACTING PROTEIN"/>
    <property type="match status" value="1"/>
</dbReference>
<dbReference type="OrthoDB" id="17066at2759"/>
<evidence type="ECO:0000313" key="2">
    <source>
        <dbReference type="Proteomes" id="UP000603453"/>
    </source>
</evidence>
<protein>
    <submittedName>
        <fullName evidence="1">Uncharacterized protein</fullName>
    </submittedName>
</protein>
<name>A0A8H7QNF6_9FUNG</name>
<sequence>MTHNLGTVQRRLTSIIEDFKRARETWQEINSHAFPHANTLTNTVIQSKYVDEAQYWHPALTLEFPNLIQKFDSKIQVLIEKQNRNLCDLVEKMGKQYNKMESQLSEICALNDGSSVKVPIFKTCFLSNYIERMKEIVKMYSLELNTKRSLVSKGIRNILTREEGVVLLSIWINQPSLIKSSLDEWDDICMTEMGFDVAS</sequence>
<dbReference type="Proteomes" id="UP000603453">
    <property type="component" value="Unassembled WGS sequence"/>
</dbReference>
<accession>A0A8H7QNF6</accession>
<evidence type="ECO:0000313" key="1">
    <source>
        <dbReference type="EMBL" id="KAG2195842.1"/>
    </source>
</evidence>
<dbReference type="AlphaFoldDB" id="A0A8H7QNF6"/>
<reference evidence="1" key="1">
    <citation type="submission" date="2020-12" db="EMBL/GenBank/DDBJ databases">
        <title>Metabolic potential, ecology and presence of endohyphal bacteria is reflected in genomic diversity of Mucoromycotina.</title>
        <authorList>
            <person name="Muszewska A."/>
            <person name="Okrasinska A."/>
            <person name="Steczkiewicz K."/>
            <person name="Drgas O."/>
            <person name="Orlowska M."/>
            <person name="Perlinska-Lenart U."/>
            <person name="Aleksandrzak-Piekarczyk T."/>
            <person name="Szatraj K."/>
            <person name="Zielenkiewicz U."/>
            <person name="Pilsyk S."/>
            <person name="Malc E."/>
            <person name="Mieczkowski P."/>
            <person name="Kruszewska J.S."/>
            <person name="Biernat P."/>
            <person name="Pawlowska J."/>
        </authorList>
    </citation>
    <scope>NUCLEOTIDE SEQUENCE</scope>
    <source>
        <strain evidence="1">WA0000017839</strain>
    </source>
</reference>
<dbReference type="EMBL" id="JAEPRD010000160">
    <property type="protein sequence ID" value="KAG2195842.1"/>
    <property type="molecule type" value="Genomic_DNA"/>
</dbReference>
<gene>
    <name evidence="1" type="ORF">INT47_012383</name>
</gene>
<proteinExistence type="predicted"/>
<keyword evidence="2" id="KW-1185">Reference proteome</keyword>
<organism evidence="1 2">
    <name type="scientific">Mucor saturninus</name>
    <dbReference type="NCBI Taxonomy" id="64648"/>
    <lineage>
        <taxon>Eukaryota</taxon>
        <taxon>Fungi</taxon>
        <taxon>Fungi incertae sedis</taxon>
        <taxon>Mucoromycota</taxon>
        <taxon>Mucoromycotina</taxon>
        <taxon>Mucoromycetes</taxon>
        <taxon>Mucorales</taxon>
        <taxon>Mucorineae</taxon>
        <taxon>Mucoraceae</taxon>
        <taxon>Mucor</taxon>
    </lineage>
</organism>
<comment type="caution">
    <text evidence="1">The sequence shown here is derived from an EMBL/GenBank/DDBJ whole genome shotgun (WGS) entry which is preliminary data.</text>
</comment>
<dbReference type="PANTHER" id="PTHR15827">
    <property type="entry name" value="CYCLIN-DEPENDENT KINASE 2-INTERACTING PROTEIN"/>
    <property type="match status" value="1"/>
</dbReference>